<organism evidence="1 2">
    <name type="scientific">Bremia lactucae</name>
    <name type="common">Lettuce downy mildew</name>
    <dbReference type="NCBI Taxonomy" id="4779"/>
    <lineage>
        <taxon>Eukaryota</taxon>
        <taxon>Sar</taxon>
        <taxon>Stramenopiles</taxon>
        <taxon>Oomycota</taxon>
        <taxon>Peronosporomycetes</taxon>
        <taxon>Peronosporales</taxon>
        <taxon>Peronosporaceae</taxon>
        <taxon>Bremia</taxon>
    </lineage>
</organism>
<proteinExistence type="predicted"/>
<evidence type="ECO:0000313" key="1">
    <source>
        <dbReference type="EMBL" id="TDH66901.1"/>
    </source>
</evidence>
<keyword evidence="2" id="KW-1185">Reference proteome</keyword>
<accession>A0A976ICR0</accession>
<dbReference type="GeneID" id="94352232"/>
<dbReference type="KEGG" id="blac:94352232"/>
<dbReference type="Proteomes" id="UP000294530">
    <property type="component" value="Unassembled WGS sequence"/>
</dbReference>
<dbReference type="AlphaFoldDB" id="A0A976ICR0"/>
<name>A0A976ICR0_BRELC</name>
<protein>
    <submittedName>
        <fullName evidence="1">Uncharacterized protein</fullName>
    </submittedName>
</protein>
<gene>
    <name evidence="1" type="ORF">CCR75_008509</name>
</gene>
<evidence type="ECO:0000313" key="2">
    <source>
        <dbReference type="Proteomes" id="UP000294530"/>
    </source>
</evidence>
<comment type="caution">
    <text evidence="1">The sequence shown here is derived from an EMBL/GenBank/DDBJ whole genome shotgun (WGS) entry which is preliminary data.</text>
</comment>
<dbReference type="EMBL" id="SHOA02000013">
    <property type="protein sequence ID" value="TDH66901.1"/>
    <property type="molecule type" value="Genomic_DNA"/>
</dbReference>
<reference evidence="1 2" key="1">
    <citation type="journal article" date="2021" name="Genome Biol.">
        <title>AFLAP: assembly-free linkage analysis pipeline using k-mers from genome sequencing data.</title>
        <authorList>
            <person name="Fletcher K."/>
            <person name="Zhang L."/>
            <person name="Gil J."/>
            <person name="Han R."/>
            <person name="Cavanaugh K."/>
            <person name="Michelmore R."/>
        </authorList>
    </citation>
    <scope>NUCLEOTIDE SEQUENCE [LARGE SCALE GENOMIC DNA]</scope>
    <source>
        <strain evidence="1 2">SF5</strain>
    </source>
</reference>
<sequence>MSLPYGGSKRNVVTPSVSKRQLQHWIDENECEKGSALVSDSKRAAHFQALSVQAKKELKKVTQELNPVDRLSK</sequence>
<dbReference type="RefSeq" id="XP_067816400.1">
    <property type="nucleotide sequence ID" value="XM_067966561.1"/>
</dbReference>